<dbReference type="Proteomes" id="UP000664545">
    <property type="component" value="Unassembled WGS sequence"/>
</dbReference>
<evidence type="ECO:0000313" key="2">
    <source>
        <dbReference type="Proteomes" id="UP000664545"/>
    </source>
</evidence>
<gene>
    <name evidence="1" type="ORF">JYB65_13440</name>
</gene>
<organism evidence="1 2">
    <name type="scientific">Clostridium aminobutyricum</name>
    <dbReference type="NCBI Taxonomy" id="33953"/>
    <lineage>
        <taxon>Bacteria</taxon>
        <taxon>Bacillati</taxon>
        <taxon>Bacillota</taxon>
        <taxon>Clostridia</taxon>
        <taxon>Eubacteriales</taxon>
        <taxon>Clostridiaceae</taxon>
        <taxon>Clostridium</taxon>
    </lineage>
</organism>
<dbReference type="AlphaFoldDB" id="A0A939DAE6"/>
<protein>
    <submittedName>
        <fullName evidence="1">Uncharacterized protein</fullName>
    </submittedName>
</protein>
<proteinExistence type="predicted"/>
<sequence length="73" mass="7878">SLGQKGNAIGSDSLRSLLSVLPCQASLGQKGNAVSIIAFIISLNFMIEKIPSFYLSAYTCEPNFFHDILKALD</sequence>
<comment type="caution">
    <text evidence="1">The sequence shown here is derived from an EMBL/GenBank/DDBJ whole genome shotgun (WGS) entry which is preliminary data.</text>
</comment>
<dbReference type="EMBL" id="JAFJZZ010000008">
    <property type="protein sequence ID" value="MBN7774364.1"/>
    <property type="molecule type" value="Genomic_DNA"/>
</dbReference>
<feature type="non-terminal residue" evidence="1">
    <location>
        <position position="1"/>
    </location>
</feature>
<keyword evidence="2" id="KW-1185">Reference proteome</keyword>
<evidence type="ECO:0000313" key="1">
    <source>
        <dbReference type="EMBL" id="MBN7774364.1"/>
    </source>
</evidence>
<accession>A0A939DAE6</accession>
<name>A0A939DAE6_CLOAM</name>
<reference evidence="1" key="1">
    <citation type="submission" date="2021-02" db="EMBL/GenBank/DDBJ databases">
        <title>Abyssanaerobacter marinus gen.nov., sp., nov, anaerobic bacterium isolated from the Onnuri vent field of Indian Ocean and suggestion of Mogibacteriaceae fam. nov., and proposal of reclassification of ambiguous this family's genus member.</title>
        <authorList>
            <person name="Kim Y.J."/>
            <person name="Yang J.-A."/>
        </authorList>
    </citation>
    <scope>NUCLEOTIDE SEQUENCE</scope>
    <source>
        <strain evidence="1">DSM 2634</strain>
    </source>
</reference>
<dbReference type="RefSeq" id="WP_206583201.1">
    <property type="nucleotide sequence ID" value="NZ_JAFJZZ010000008.1"/>
</dbReference>